<dbReference type="InterPro" id="IPR011990">
    <property type="entry name" value="TPR-like_helical_dom_sf"/>
</dbReference>
<dbReference type="GO" id="GO:0005886">
    <property type="term" value="C:plasma membrane"/>
    <property type="evidence" value="ECO:0007669"/>
    <property type="project" value="TreeGrafter"/>
</dbReference>
<dbReference type="GO" id="GO:1902201">
    <property type="term" value="P:negative regulation of bacterial-type flagellum-dependent cell motility"/>
    <property type="evidence" value="ECO:0007669"/>
    <property type="project" value="TreeGrafter"/>
</dbReference>
<dbReference type="GO" id="GO:0043709">
    <property type="term" value="P:cell adhesion involved in single-species biofilm formation"/>
    <property type="evidence" value="ECO:0007669"/>
    <property type="project" value="TreeGrafter"/>
</dbReference>
<reference evidence="6 7" key="1">
    <citation type="submission" date="2015-12" db="EMBL/GenBank/DDBJ databases">
        <title>Intraspecies pangenome expansion in the marine bacterium Alteromonas.</title>
        <authorList>
            <person name="Lopez-Perez M."/>
            <person name="Rodriguez-Valera F."/>
        </authorList>
    </citation>
    <scope>NUCLEOTIDE SEQUENCE [LARGE SCALE GENOMIC DNA]</scope>
    <source>
        <strain evidence="6 7">UM8</strain>
    </source>
</reference>
<accession>A0AAC8XN01</accession>
<evidence type="ECO:0000256" key="4">
    <source>
        <dbReference type="SAM" id="SignalP"/>
    </source>
</evidence>
<keyword evidence="3" id="KW-0812">Transmembrane</keyword>
<dbReference type="SUPFAM" id="SSF55073">
    <property type="entry name" value="Nucleotide cyclase"/>
    <property type="match status" value="1"/>
</dbReference>
<keyword evidence="3" id="KW-0472">Membrane</keyword>
<dbReference type="Proteomes" id="UP000061468">
    <property type="component" value="Chromosome"/>
</dbReference>
<dbReference type="Gene3D" id="3.30.70.270">
    <property type="match status" value="1"/>
</dbReference>
<evidence type="ECO:0000259" key="5">
    <source>
        <dbReference type="PROSITE" id="PS50887"/>
    </source>
</evidence>
<feature type="signal peptide" evidence="4">
    <location>
        <begin position="1"/>
        <end position="24"/>
    </location>
</feature>
<evidence type="ECO:0000256" key="2">
    <source>
        <dbReference type="ARBA" id="ARBA00034247"/>
    </source>
</evidence>
<evidence type="ECO:0000256" key="3">
    <source>
        <dbReference type="SAM" id="Phobius"/>
    </source>
</evidence>
<dbReference type="PANTHER" id="PTHR45138:SF9">
    <property type="entry name" value="DIGUANYLATE CYCLASE DGCM-RELATED"/>
    <property type="match status" value="1"/>
</dbReference>
<gene>
    <name evidence="6" type="ORF">AV942_18725</name>
</gene>
<keyword evidence="4" id="KW-0732">Signal</keyword>
<evidence type="ECO:0000256" key="1">
    <source>
        <dbReference type="ARBA" id="ARBA00012528"/>
    </source>
</evidence>
<evidence type="ECO:0000313" key="6">
    <source>
        <dbReference type="EMBL" id="AMJ80178.1"/>
    </source>
</evidence>
<dbReference type="Pfam" id="PF00990">
    <property type="entry name" value="GGDEF"/>
    <property type="match status" value="1"/>
</dbReference>
<dbReference type="EMBL" id="CP013928">
    <property type="protein sequence ID" value="AMJ80178.1"/>
    <property type="molecule type" value="Genomic_DNA"/>
</dbReference>
<feature type="transmembrane region" description="Helical" evidence="3">
    <location>
        <begin position="430"/>
        <end position="451"/>
    </location>
</feature>
<dbReference type="SUPFAM" id="SSF48452">
    <property type="entry name" value="TPR-like"/>
    <property type="match status" value="2"/>
</dbReference>
<keyword evidence="3" id="KW-1133">Transmembrane helix</keyword>
<feature type="domain" description="GGDEF" evidence="5">
    <location>
        <begin position="494"/>
        <end position="626"/>
    </location>
</feature>
<dbReference type="InterPro" id="IPR029787">
    <property type="entry name" value="Nucleotide_cyclase"/>
</dbReference>
<protein>
    <recommendedName>
        <fullName evidence="1">diguanylate cyclase</fullName>
        <ecNumber evidence="1">2.7.7.65</ecNumber>
    </recommendedName>
</protein>
<dbReference type="Gene3D" id="1.25.40.10">
    <property type="entry name" value="Tetratricopeptide repeat domain"/>
    <property type="match status" value="2"/>
</dbReference>
<name>A0AAC8XN01_9ALTE</name>
<organism evidence="6 7">
    <name type="scientific">Alteromonas mediterranea</name>
    <dbReference type="NCBI Taxonomy" id="314275"/>
    <lineage>
        <taxon>Bacteria</taxon>
        <taxon>Pseudomonadati</taxon>
        <taxon>Pseudomonadota</taxon>
        <taxon>Gammaproteobacteria</taxon>
        <taxon>Alteromonadales</taxon>
        <taxon>Alteromonadaceae</taxon>
        <taxon>Alteromonas/Salinimonas group</taxon>
        <taxon>Alteromonas</taxon>
    </lineage>
</organism>
<dbReference type="AlphaFoldDB" id="A0AAC8XN01"/>
<dbReference type="InterPro" id="IPR000160">
    <property type="entry name" value="GGDEF_dom"/>
</dbReference>
<dbReference type="SMART" id="SM00267">
    <property type="entry name" value="GGDEF"/>
    <property type="match status" value="1"/>
</dbReference>
<evidence type="ECO:0000313" key="7">
    <source>
        <dbReference type="Proteomes" id="UP000061468"/>
    </source>
</evidence>
<dbReference type="InterPro" id="IPR043128">
    <property type="entry name" value="Rev_trsase/Diguanyl_cyclase"/>
</dbReference>
<dbReference type="GO" id="GO:0052621">
    <property type="term" value="F:diguanylate cyclase activity"/>
    <property type="evidence" value="ECO:0007669"/>
    <property type="project" value="UniProtKB-EC"/>
</dbReference>
<dbReference type="CDD" id="cd01949">
    <property type="entry name" value="GGDEF"/>
    <property type="match status" value="1"/>
</dbReference>
<feature type="chain" id="PRO_5042179970" description="diguanylate cyclase" evidence="4">
    <location>
        <begin position="25"/>
        <end position="627"/>
    </location>
</feature>
<dbReference type="EC" id="2.7.7.65" evidence="1"/>
<dbReference type="RefSeq" id="WP_015068387.1">
    <property type="nucleotide sequence ID" value="NZ_CP013928.1"/>
</dbReference>
<comment type="catalytic activity">
    <reaction evidence="2">
        <text>2 GTP = 3',3'-c-di-GMP + 2 diphosphate</text>
        <dbReference type="Rhea" id="RHEA:24898"/>
        <dbReference type="ChEBI" id="CHEBI:33019"/>
        <dbReference type="ChEBI" id="CHEBI:37565"/>
        <dbReference type="ChEBI" id="CHEBI:58805"/>
        <dbReference type="EC" id="2.7.7.65"/>
    </reaction>
</comment>
<dbReference type="PROSITE" id="PS50887">
    <property type="entry name" value="GGDEF"/>
    <property type="match status" value="1"/>
</dbReference>
<sequence length="627" mass="70035">MTKFRLLIKLLIVAIFISSPSTLALPSLNSAPNDDVIAGIKALHRAPEKEMARLKLLLASQQTSPKRHEWNYLYALGKEKRGEYSDALAYLEDCINDPYTEGLMLQRAKMLKAKVLSNTGDAQSAIAILNSVKRWAMNHNVIQLNIGALMTMGYTFERITEPKLALDNYLLAYDMATQFKTQVPAPHIAGLIGTVYLQLSQYEDAKIYLDEAYRFAVKKGNAVTQGHFAQKIASVERELANFVEAEKFYDLTIGIAEKNKDTPLLARAYLGKGKLLLDRGSSEEVISAARANFEKAIMLSQPQESKRIYFEALMAFSRLLLSTGNTAAAIEKIKAAENAIRDVKPGYLHLEAARQKLTIMEAYGDEQSIVNALKQYISLNETVTESLDKSRLQVIRTLYELEEIQEENSSLKAITQLQADKLALNNQRSFLLLVVTSLFVLLSILLFFMYAKRMRYQRKLEKIATTDSLTRLFNRGKTIELLEARMNELPHKSNKCAVAMLDIDLFKTINDKYGHCVGDDALKLFAATAKQNFSASVDMGRLGGEEFLFIFQGVDVSETVKQLETFSQSLKDASIKALGGEIKLTFSAGVLLLTEAQSISSVLEKTDGALYEAKETGRDKIVVFTCL</sequence>
<proteinExistence type="predicted"/>
<dbReference type="PANTHER" id="PTHR45138">
    <property type="entry name" value="REGULATORY COMPONENTS OF SENSORY TRANSDUCTION SYSTEM"/>
    <property type="match status" value="1"/>
</dbReference>
<dbReference type="NCBIfam" id="TIGR00254">
    <property type="entry name" value="GGDEF"/>
    <property type="match status" value="1"/>
</dbReference>
<dbReference type="InterPro" id="IPR050469">
    <property type="entry name" value="Diguanylate_Cyclase"/>
</dbReference>